<evidence type="ECO:0000256" key="2">
    <source>
        <dbReference type="ARBA" id="ARBA00019325"/>
    </source>
</evidence>
<evidence type="ECO:0000256" key="1">
    <source>
        <dbReference type="ARBA" id="ARBA00010764"/>
    </source>
</evidence>
<dbReference type="InterPro" id="IPR039169">
    <property type="entry name" value="Abitram"/>
</dbReference>
<organism evidence="4 5">
    <name type="scientific">Anopheles melas</name>
    <dbReference type="NCBI Taxonomy" id="34690"/>
    <lineage>
        <taxon>Eukaryota</taxon>
        <taxon>Metazoa</taxon>
        <taxon>Ecdysozoa</taxon>
        <taxon>Arthropoda</taxon>
        <taxon>Hexapoda</taxon>
        <taxon>Insecta</taxon>
        <taxon>Pterygota</taxon>
        <taxon>Neoptera</taxon>
        <taxon>Endopterygota</taxon>
        <taxon>Diptera</taxon>
        <taxon>Nematocera</taxon>
        <taxon>Culicoidea</taxon>
        <taxon>Culicidae</taxon>
        <taxon>Anophelinae</taxon>
        <taxon>Anopheles</taxon>
    </lineage>
</organism>
<evidence type="ECO:0000313" key="5">
    <source>
        <dbReference type="Proteomes" id="UP000075902"/>
    </source>
</evidence>
<accession>A0A182U2F3</accession>
<name>A0A182U2F3_9DIPT</name>
<dbReference type="SUPFAM" id="SSF51230">
    <property type="entry name" value="Single hybrid motif"/>
    <property type="match status" value="1"/>
</dbReference>
<dbReference type="GO" id="GO:0030833">
    <property type="term" value="P:regulation of actin filament polymerization"/>
    <property type="evidence" value="ECO:0007669"/>
    <property type="project" value="TreeGrafter"/>
</dbReference>
<evidence type="ECO:0000313" key="4">
    <source>
        <dbReference type="EnsemblMetazoa" id="AMEC012667-PA"/>
    </source>
</evidence>
<dbReference type="InterPro" id="IPR033753">
    <property type="entry name" value="GCV_H/Fam206"/>
</dbReference>
<evidence type="ECO:0000256" key="3">
    <source>
        <dbReference type="ARBA" id="ARBA00030463"/>
    </source>
</evidence>
<dbReference type="PANTHER" id="PTHR13651">
    <property type="entry name" value="PROTEIN ABITRAM"/>
    <property type="match status" value="1"/>
</dbReference>
<protein>
    <recommendedName>
        <fullName evidence="2">Protein Abitram</fullName>
    </recommendedName>
    <alternativeName>
        <fullName evidence="3">Actin-binding transcription modulator</fullName>
    </alternativeName>
</protein>
<dbReference type="Gene3D" id="2.40.50.100">
    <property type="match status" value="1"/>
</dbReference>
<dbReference type="GO" id="GO:0032433">
    <property type="term" value="C:filopodium tip"/>
    <property type="evidence" value="ECO:0007669"/>
    <property type="project" value="TreeGrafter"/>
</dbReference>
<proteinExistence type="inferred from homology"/>
<dbReference type="PANTHER" id="PTHR13651:SF0">
    <property type="entry name" value="PROTEIN ABITRAM"/>
    <property type="match status" value="1"/>
</dbReference>
<dbReference type="AlphaFoldDB" id="A0A182U2F3"/>
<dbReference type="GO" id="GO:0030425">
    <property type="term" value="C:dendrite"/>
    <property type="evidence" value="ECO:0007669"/>
    <property type="project" value="TreeGrafter"/>
</dbReference>
<dbReference type="EnsemblMetazoa" id="AMEC012667-RA">
    <property type="protein sequence ID" value="AMEC012667-PA"/>
    <property type="gene ID" value="AMEC012667"/>
</dbReference>
<dbReference type="GO" id="GO:0030027">
    <property type="term" value="C:lamellipodium"/>
    <property type="evidence" value="ECO:0007669"/>
    <property type="project" value="TreeGrafter"/>
</dbReference>
<dbReference type="GO" id="GO:0003785">
    <property type="term" value="F:actin monomer binding"/>
    <property type="evidence" value="ECO:0007669"/>
    <property type="project" value="TreeGrafter"/>
</dbReference>
<dbReference type="Proteomes" id="UP000075902">
    <property type="component" value="Unassembled WGS sequence"/>
</dbReference>
<dbReference type="STRING" id="34690.A0A182U2F3"/>
<reference evidence="5" key="1">
    <citation type="submission" date="2014-01" db="EMBL/GenBank/DDBJ databases">
        <title>The Genome Sequence of Anopheles melas CM1001059_A (V2).</title>
        <authorList>
            <consortium name="The Broad Institute Genomics Platform"/>
            <person name="Neafsey D.E."/>
            <person name="Besansky N."/>
            <person name="Howell P."/>
            <person name="Walton C."/>
            <person name="Young S.K."/>
            <person name="Zeng Q."/>
            <person name="Gargeya S."/>
            <person name="Fitzgerald M."/>
            <person name="Haas B."/>
            <person name="Abouelleil A."/>
            <person name="Allen A.W."/>
            <person name="Alvarado L."/>
            <person name="Arachchi H.M."/>
            <person name="Berlin A.M."/>
            <person name="Chapman S.B."/>
            <person name="Gainer-Dewar J."/>
            <person name="Goldberg J."/>
            <person name="Griggs A."/>
            <person name="Gujja S."/>
            <person name="Hansen M."/>
            <person name="Howarth C."/>
            <person name="Imamovic A."/>
            <person name="Ireland A."/>
            <person name="Larimer J."/>
            <person name="McCowan C."/>
            <person name="Murphy C."/>
            <person name="Pearson M."/>
            <person name="Poon T.W."/>
            <person name="Priest M."/>
            <person name="Roberts A."/>
            <person name="Saif S."/>
            <person name="Shea T."/>
            <person name="Sisk P."/>
            <person name="Sykes S."/>
            <person name="Wortman J."/>
            <person name="Nusbaum C."/>
            <person name="Birren B."/>
        </authorList>
    </citation>
    <scope>NUCLEOTIDE SEQUENCE [LARGE SCALE GENOMIC DNA]</scope>
    <source>
        <strain evidence="5">CM1001059</strain>
    </source>
</reference>
<dbReference type="GO" id="GO:0005634">
    <property type="term" value="C:nucleus"/>
    <property type="evidence" value="ECO:0007669"/>
    <property type="project" value="TreeGrafter"/>
</dbReference>
<dbReference type="GO" id="GO:0048813">
    <property type="term" value="P:dendrite morphogenesis"/>
    <property type="evidence" value="ECO:0007669"/>
    <property type="project" value="TreeGrafter"/>
</dbReference>
<dbReference type="InterPro" id="IPR011053">
    <property type="entry name" value="Single_hybrid_motif"/>
</dbReference>
<dbReference type="Pfam" id="PF01597">
    <property type="entry name" value="GCV_H"/>
    <property type="match status" value="1"/>
</dbReference>
<keyword evidence="5" id="KW-1185">Reference proteome</keyword>
<comment type="similarity">
    <text evidence="1">Belongs to the ABITRAM family.</text>
</comment>
<sequence length="192" mass="21744">MMMMAAPTLEDYWYEAETQEICGVKVPSILNDFIENQPSIVERFYTKLYSVPPNKTDEPQQILFHSNRICLVGLAKEHVAFEKGIRSISFEVGKFDRSENKVSGRKKSGGMILQADSTLALVTCVDGSVYKVRSCVQGKLVEVNERIVSRPDLLRTSGEGYVAIVMPKIEHCDVLKEKLLSEEAYREMCEKK</sequence>
<dbReference type="VEuPathDB" id="VectorBase:AMEC012667"/>
<dbReference type="GO" id="GO:0051015">
    <property type="term" value="F:actin filament binding"/>
    <property type="evidence" value="ECO:0007669"/>
    <property type="project" value="TreeGrafter"/>
</dbReference>
<reference evidence="4" key="2">
    <citation type="submission" date="2020-05" db="UniProtKB">
        <authorList>
            <consortium name="EnsemblMetazoa"/>
        </authorList>
    </citation>
    <scope>IDENTIFICATION</scope>
    <source>
        <strain evidence="4">CM1001059</strain>
    </source>
</reference>
<dbReference type="GO" id="GO:0051489">
    <property type="term" value="P:regulation of filopodium assembly"/>
    <property type="evidence" value="ECO:0007669"/>
    <property type="project" value="TreeGrafter"/>
</dbReference>